<accession>A0A0L0G1L9</accession>
<feature type="region of interest" description="Disordered" evidence="5">
    <location>
        <begin position="305"/>
        <end position="324"/>
    </location>
</feature>
<dbReference type="RefSeq" id="XP_014156892.1">
    <property type="nucleotide sequence ID" value="XM_014301417.1"/>
</dbReference>
<reference evidence="8 9" key="1">
    <citation type="submission" date="2011-02" db="EMBL/GenBank/DDBJ databases">
        <title>The Genome Sequence of Sphaeroforma arctica JP610.</title>
        <authorList>
            <consortium name="The Broad Institute Genome Sequencing Platform"/>
            <person name="Russ C."/>
            <person name="Cuomo C."/>
            <person name="Young S.K."/>
            <person name="Zeng Q."/>
            <person name="Gargeya S."/>
            <person name="Alvarado L."/>
            <person name="Berlin A."/>
            <person name="Chapman S.B."/>
            <person name="Chen Z."/>
            <person name="Freedman E."/>
            <person name="Gellesch M."/>
            <person name="Goldberg J."/>
            <person name="Griggs A."/>
            <person name="Gujja S."/>
            <person name="Heilman E."/>
            <person name="Heiman D."/>
            <person name="Howarth C."/>
            <person name="Mehta T."/>
            <person name="Neiman D."/>
            <person name="Pearson M."/>
            <person name="Roberts A."/>
            <person name="Saif S."/>
            <person name="Shea T."/>
            <person name="Shenoy N."/>
            <person name="Sisk P."/>
            <person name="Stolte C."/>
            <person name="Sykes S."/>
            <person name="White J."/>
            <person name="Yandava C."/>
            <person name="Burger G."/>
            <person name="Gray M.W."/>
            <person name="Holland P.W.H."/>
            <person name="King N."/>
            <person name="Lang F.B.F."/>
            <person name="Roger A.J."/>
            <person name="Ruiz-Trillo I."/>
            <person name="Haas B."/>
            <person name="Nusbaum C."/>
            <person name="Birren B."/>
        </authorList>
    </citation>
    <scope>NUCLEOTIDE SEQUENCE [LARGE SCALE GENOMIC DNA]</scope>
    <source>
        <strain evidence="8 9">JP610</strain>
    </source>
</reference>
<keyword evidence="9" id="KW-1185">Reference proteome</keyword>
<feature type="transmembrane region" description="Helical" evidence="6">
    <location>
        <begin position="12"/>
        <end position="31"/>
    </location>
</feature>
<evidence type="ECO:0000259" key="7">
    <source>
        <dbReference type="Pfam" id="PF03151"/>
    </source>
</evidence>
<dbReference type="EMBL" id="KQ241874">
    <property type="protein sequence ID" value="KNC82990.1"/>
    <property type="molecule type" value="Genomic_DNA"/>
</dbReference>
<comment type="subcellular location">
    <subcellularLocation>
        <location evidence="1">Membrane</location>
        <topology evidence="1">Multi-pass membrane protein</topology>
    </subcellularLocation>
</comment>
<keyword evidence="2 6" id="KW-0812">Transmembrane</keyword>
<dbReference type="InterPro" id="IPR004853">
    <property type="entry name" value="Sugar_P_trans_dom"/>
</dbReference>
<protein>
    <recommendedName>
        <fullName evidence="7">Sugar phosphate transporter domain-containing protein</fullName>
    </recommendedName>
</protein>
<gene>
    <name evidence="8" type="ORF">SARC_04738</name>
</gene>
<dbReference type="STRING" id="667725.A0A0L0G1L9"/>
<feature type="transmembrane region" description="Helical" evidence="6">
    <location>
        <begin position="43"/>
        <end position="66"/>
    </location>
</feature>
<dbReference type="AlphaFoldDB" id="A0A0L0G1L9"/>
<feature type="transmembrane region" description="Helical" evidence="6">
    <location>
        <begin position="224"/>
        <end position="245"/>
    </location>
</feature>
<keyword evidence="3 6" id="KW-1133">Transmembrane helix</keyword>
<evidence type="ECO:0000256" key="3">
    <source>
        <dbReference type="ARBA" id="ARBA00022989"/>
    </source>
</evidence>
<feature type="transmembrane region" description="Helical" evidence="6">
    <location>
        <begin position="279"/>
        <end position="297"/>
    </location>
</feature>
<organism evidence="8 9">
    <name type="scientific">Sphaeroforma arctica JP610</name>
    <dbReference type="NCBI Taxonomy" id="667725"/>
    <lineage>
        <taxon>Eukaryota</taxon>
        <taxon>Ichthyosporea</taxon>
        <taxon>Ichthyophonida</taxon>
        <taxon>Sphaeroforma</taxon>
    </lineage>
</organism>
<dbReference type="eggNOG" id="KOG1442">
    <property type="taxonomic scope" value="Eukaryota"/>
</dbReference>
<evidence type="ECO:0000256" key="5">
    <source>
        <dbReference type="SAM" id="MobiDB-lite"/>
    </source>
</evidence>
<evidence type="ECO:0000256" key="6">
    <source>
        <dbReference type="SAM" id="Phobius"/>
    </source>
</evidence>
<dbReference type="Proteomes" id="UP000054560">
    <property type="component" value="Unassembled WGS sequence"/>
</dbReference>
<keyword evidence="4 6" id="KW-0472">Membrane</keyword>
<dbReference type="PANTHER" id="PTHR11132">
    <property type="entry name" value="SOLUTE CARRIER FAMILY 35"/>
    <property type="match status" value="1"/>
</dbReference>
<name>A0A0L0G1L9_9EUKA</name>
<evidence type="ECO:0000313" key="9">
    <source>
        <dbReference type="Proteomes" id="UP000054560"/>
    </source>
</evidence>
<dbReference type="OrthoDB" id="5547497at2759"/>
<feature type="transmembrane region" description="Helical" evidence="6">
    <location>
        <begin position="78"/>
        <end position="96"/>
    </location>
</feature>
<dbReference type="GO" id="GO:0016020">
    <property type="term" value="C:membrane"/>
    <property type="evidence" value="ECO:0007669"/>
    <property type="project" value="UniProtKB-SubCell"/>
</dbReference>
<sequence length="324" mass="35872">MYSRGRKAVTYAVARYFLASWLLTYANQYFFGDEHDLDSFALFMTWFQCAASMSVFYFAPFLNMGPAFKLDPTVSREILPLSTVFIFMLLTNVYAIHHGEDTFYPVARSLTVILTVFLSYATLGHVTSAVRMVSVGIMVWGYLLADTQEVLLTMNGSLSGITTAAFVSVYAILVSQKLPSAGNSSWRLMQHNFVNTTIGLIPILLLSGQFTGLFHVPQAFTLSFWIRLCLNGFLGGVVSICMADLLQVTSPLTFAVSNMAKFGTQVLLMHVLLGQEMIFLDWVSILFIVGGVILYMLDRGVDTATTSTPHTHESEVGAPLLNRP</sequence>
<feature type="transmembrane region" description="Helical" evidence="6">
    <location>
        <begin position="193"/>
        <end position="212"/>
    </location>
</feature>
<dbReference type="GeneID" id="25905242"/>
<evidence type="ECO:0000256" key="4">
    <source>
        <dbReference type="ARBA" id="ARBA00023136"/>
    </source>
</evidence>
<evidence type="ECO:0000313" key="8">
    <source>
        <dbReference type="EMBL" id="KNC82990.1"/>
    </source>
</evidence>
<feature type="domain" description="Sugar phosphate transporter" evidence="7">
    <location>
        <begin position="42"/>
        <end position="295"/>
    </location>
</feature>
<evidence type="ECO:0000256" key="1">
    <source>
        <dbReference type="ARBA" id="ARBA00004141"/>
    </source>
</evidence>
<proteinExistence type="predicted"/>
<dbReference type="Pfam" id="PF03151">
    <property type="entry name" value="TPT"/>
    <property type="match status" value="1"/>
</dbReference>
<feature type="transmembrane region" description="Helical" evidence="6">
    <location>
        <begin position="151"/>
        <end position="173"/>
    </location>
</feature>
<evidence type="ECO:0000256" key="2">
    <source>
        <dbReference type="ARBA" id="ARBA00022692"/>
    </source>
</evidence>
<dbReference type="InterPro" id="IPR050186">
    <property type="entry name" value="TPT_transporter"/>
</dbReference>